<keyword evidence="1" id="KW-1133">Transmembrane helix</keyword>
<dbReference type="Proteomes" id="UP000008178">
    <property type="component" value="Chromosome"/>
</dbReference>
<dbReference type="BioCyc" id="RHOM585394:G1H02-2362-MONOMER"/>
<dbReference type="GeneID" id="93724114"/>
<feature type="transmembrane region" description="Helical" evidence="1">
    <location>
        <begin position="5"/>
        <end position="24"/>
    </location>
</feature>
<name>G2T429_ROSHA</name>
<evidence type="ECO:0000256" key="1">
    <source>
        <dbReference type="SAM" id="Phobius"/>
    </source>
</evidence>
<keyword evidence="3" id="KW-1185">Reference proteome</keyword>
<organism evidence="2 3">
    <name type="scientific">Roseburia hominis (strain DSM 16839 / JCM 17582 / NCIMB 14029 / A2-183)</name>
    <dbReference type="NCBI Taxonomy" id="585394"/>
    <lineage>
        <taxon>Bacteria</taxon>
        <taxon>Bacillati</taxon>
        <taxon>Bacillota</taxon>
        <taxon>Clostridia</taxon>
        <taxon>Lachnospirales</taxon>
        <taxon>Lachnospiraceae</taxon>
        <taxon>Roseburia</taxon>
    </lineage>
</organism>
<sequence>MKKKWIAVITAVCMISLFGCLHYLHEMQEEKYTVITSVNGVEFDVPKNYLTQATAITGISDDEDYGTYTYVYSDGKSTYLLFDMDQIIMIVDNQTDYGLQNSTNIGETITEKPIDGVWFNLEDKADQYDMKIKNDAYRLIHTVRSDVSVTENQGGTFVGKFANVSVSGVECSMFVGARGECYSELDFDTKRMLEHIAKSLNITDHTALSNVDINTDLPVSGRKGKLDIADNQGEIGNKYSDIYHLLAVGMTGTYLAYDKNSEFSLSSGEITVEQLYTGEDAIDIIKAYCNSGKSMRKYMEAPEGFSWHVIKYSLSQSQKDLYTNIKIEGLDGNRLVYHGVSCTSRTYDIIYDWNKKNDLYCYYAVPNGCKEYMLECGNRYKSTSETACYRINIVNSE</sequence>
<dbReference type="STRING" id="585394.RHOM_11830"/>
<dbReference type="AlphaFoldDB" id="G2T429"/>
<dbReference type="KEGG" id="rho:RHOM_11830"/>
<evidence type="ECO:0000313" key="2">
    <source>
        <dbReference type="EMBL" id="AEN97474.1"/>
    </source>
</evidence>
<proteinExistence type="predicted"/>
<dbReference type="RefSeq" id="WP_014080485.1">
    <property type="nucleotide sequence ID" value="NC_015977.1"/>
</dbReference>
<reference evidence="2 3" key="1">
    <citation type="journal article" date="2015" name="Genome Announc.">
        <title>Complete genome sequence of the human gut symbiont Roseburia hominis.</title>
        <authorList>
            <person name="Travis A.J."/>
            <person name="Kelly D."/>
            <person name="Flint H.J."/>
            <person name="Aminov R.I."/>
        </authorList>
    </citation>
    <scope>NUCLEOTIDE SEQUENCE [LARGE SCALE GENOMIC DNA]</scope>
    <source>
        <strain evidence="3">DSM 16839 / JCM 17582 / NCIMB 14029 / A2-183</strain>
    </source>
</reference>
<gene>
    <name evidence="2" type="ordered locus">RHOM_11830</name>
</gene>
<dbReference type="eggNOG" id="ENOG5033XH5">
    <property type="taxonomic scope" value="Bacteria"/>
</dbReference>
<dbReference type="HOGENOM" id="CLU_694229_0_0_9"/>
<evidence type="ECO:0000313" key="3">
    <source>
        <dbReference type="Proteomes" id="UP000008178"/>
    </source>
</evidence>
<keyword evidence="1" id="KW-0812">Transmembrane</keyword>
<dbReference type="EMBL" id="CP003040">
    <property type="protein sequence ID" value="AEN97474.1"/>
    <property type="molecule type" value="Genomic_DNA"/>
</dbReference>
<keyword evidence="1" id="KW-0472">Membrane</keyword>
<accession>G2T429</accession>
<dbReference type="PROSITE" id="PS51257">
    <property type="entry name" value="PROKAR_LIPOPROTEIN"/>
    <property type="match status" value="1"/>
</dbReference>
<protein>
    <submittedName>
        <fullName evidence="2">Uncharacterized protein</fullName>
    </submittedName>
</protein>